<keyword evidence="3 4" id="KW-0418">Kinase</keyword>
<evidence type="ECO:0000256" key="4">
    <source>
        <dbReference type="RuleBase" id="RU003733"/>
    </source>
</evidence>
<evidence type="ECO:0000313" key="8">
    <source>
        <dbReference type="Proteomes" id="UP000238348"/>
    </source>
</evidence>
<dbReference type="GO" id="GO:0005975">
    <property type="term" value="P:carbohydrate metabolic process"/>
    <property type="evidence" value="ECO:0007669"/>
    <property type="project" value="InterPro"/>
</dbReference>
<accession>A0A2L0EQW3</accession>
<dbReference type="PANTHER" id="PTHR43095">
    <property type="entry name" value="SUGAR KINASE"/>
    <property type="match status" value="1"/>
</dbReference>
<dbReference type="EMBL" id="CP012673">
    <property type="protein sequence ID" value="AUX41674.1"/>
    <property type="molecule type" value="Genomic_DNA"/>
</dbReference>
<evidence type="ECO:0000256" key="2">
    <source>
        <dbReference type="ARBA" id="ARBA00022679"/>
    </source>
</evidence>
<protein>
    <submittedName>
        <fullName evidence="7">Carbohydrate kinase</fullName>
    </submittedName>
</protein>
<dbReference type="Pfam" id="PF02782">
    <property type="entry name" value="FGGY_C"/>
    <property type="match status" value="1"/>
</dbReference>
<dbReference type="PIRSF" id="PIRSF000538">
    <property type="entry name" value="GlpK"/>
    <property type="match status" value="1"/>
</dbReference>
<dbReference type="InterPro" id="IPR018485">
    <property type="entry name" value="FGGY_C"/>
</dbReference>
<dbReference type="InterPro" id="IPR000577">
    <property type="entry name" value="Carb_kinase_FGGY"/>
</dbReference>
<dbReference type="RefSeq" id="WP_104980192.1">
    <property type="nucleotide sequence ID" value="NZ_CP012673.1"/>
</dbReference>
<dbReference type="GO" id="GO:0016301">
    <property type="term" value="F:kinase activity"/>
    <property type="evidence" value="ECO:0007669"/>
    <property type="project" value="UniProtKB-KW"/>
</dbReference>
<dbReference type="OrthoDB" id="9805576at2"/>
<dbReference type="CDD" id="cd07779">
    <property type="entry name" value="ASKHA_NBD_FGGY_YgcE-like"/>
    <property type="match status" value="1"/>
</dbReference>
<dbReference type="SUPFAM" id="SSF53067">
    <property type="entry name" value="Actin-like ATPase domain"/>
    <property type="match status" value="2"/>
</dbReference>
<keyword evidence="2 4" id="KW-0808">Transferase</keyword>
<comment type="similarity">
    <text evidence="1 4">Belongs to the FGGY kinase family.</text>
</comment>
<evidence type="ECO:0000259" key="5">
    <source>
        <dbReference type="Pfam" id="PF00370"/>
    </source>
</evidence>
<dbReference type="InterPro" id="IPR018483">
    <property type="entry name" value="Carb_kinase_FGGY_CS"/>
</dbReference>
<dbReference type="PROSITE" id="PS00445">
    <property type="entry name" value="FGGY_KINASES_2"/>
    <property type="match status" value="1"/>
</dbReference>
<dbReference type="PANTHER" id="PTHR43095:SF5">
    <property type="entry name" value="XYLULOSE KINASE"/>
    <property type="match status" value="1"/>
</dbReference>
<dbReference type="InterPro" id="IPR043129">
    <property type="entry name" value="ATPase_NBD"/>
</dbReference>
<gene>
    <name evidence="7" type="ORF">SOCE26_030960</name>
</gene>
<sequence length="505" mass="52807">MRADLVLGIDLSTTAAKAAVFDAQGRLHAAGRAPLSLARPAPDRFEQDPRDWWGALCRAVADVTAAVDPGRIAGLAIAHQRETFACLDAGGEPLRPAMLWLDGRARGHLGPLVRRIGEGRLRALSGKAADFGPALPKIAWLAEEEPETHRRTALFCDVQAYLVQALTGRARTSWASADPLALFDIGARRWSEELCGAVGVAPDRLPEVFPPGAPLGVVSAAAAAATGLRAGTPVLAGGGDGQVAGLGVGALDPRRAYLNLGTAVVFGVWSAEPRQDPAWRTMISASGNGYVLESSLRSGALLSDWYLRRQLGVDPRDEAAMAAIEAEAASLPPGSDGLLLLPYWEGAMNPHWDPDARGAILGLSDAHGRGHVYRALIEGVALEQALVLDLMRGAAGIEVAEFAAVGGVAESDLWCAVMADATGVALQRSETVEAACLGAAMCAAAGAGLAGSIEAAATAMRGAATATFQPDPERRRRYAALLGIYRDMYPQLSGLLRRLSAFARE</sequence>
<evidence type="ECO:0000259" key="6">
    <source>
        <dbReference type="Pfam" id="PF02782"/>
    </source>
</evidence>
<evidence type="ECO:0000256" key="1">
    <source>
        <dbReference type="ARBA" id="ARBA00009156"/>
    </source>
</evidence>
<proteinExistence type="inferred from homology"/>
<dbReference type="InterPro" id="IPR018484">
    <property type="entry name" value="FGGY_N"/>
</dbReference>
<evidence type="ECO:0000256" key="3">
    <source>
        <dbReference type="ARBA" id="ARBA00022777"/>
    </source>
</evidence>
<dbReference type="InterPro" id="IPR050406">
    <property type="entry name" value="FGGY_Carb_Kinase"/>
</dbReference>
<feature type="domain" description="Carbohydrate kinase FGGY N-terminal" evidence="5">
    <location>
        <begin position="6"/>
        <end position="247"/>
    </location>
</feature>
<dbReference type="Pfam" id="PF00370">
    <property type="entry name" value="FGGY_N"/>
    <property type="match status" value="1"/>
</dbReference>
<reference evidence="7 8" key="1">
    <citation type="submission" date="2015-09" db="EMBL/GenBank/DDBJ databases">
        <title>Sorangium comparison.</title>
        <authorList>
            <person name="Zaburannyi N."/>
            <person name="Bunk B."/>
            <person name="Overmann J."/>
            <person name="Mueller R."/>
        </authorList>
    </citation>
    <scope>NUCLEOTIDE SEQUENCE [LARGE SCALE GENOMIC DNA]</scope>
    <source>
        <strain evidence="7 8">So ce26</strain>
    </source>
</reference>
<name>A0A2L0EQW3_SORCE</name>
<feature type="domain" description="Carbohydrate kinase FGGY C-terminal" evidence="6">
    <location>
        <begin position="256"/>
        <end position="446"/>
    </location>
</feature>
<dbReference type="Gene3D" id="3.30.420.40">
    <property type="match status" value="2"/>
</dbReference>
<dbReference type="GO" id="GO:0016773">
    <property type="term" value="F:phosphotransferase activity, alcohol group as acceptor"/>
    <property type="evidence" value="ECO:0007669"/>
    <property type="project" value="InterPro"/>
</dbReference>
<dbReference type="Proteomes" id="UP000238348">
    <property type="component" value="Chromosome"/>
</dbReference>
<organism evidence="7 8">
    <name type="scientific">Sorangium cellulosum</name>
    <name type="common">Polyangium cellulosum</name>
    <dbReference type="NCBI Taxonomy" id="56"/>
    <lineage>
        <taxon>Bacteria</taxon>
        <taxon>Pseudomonadati</taxon>
        <taxon>Myxococcota</taxon>
        <taxon>Polyangia</taxon>
        <taxon>Polyangiales</taxon>
        <taxon>Polyangiaceae</taxon>
        <taxon>Sorangium</taxon>
    </lineage>
</organism>
<dbReference type="AlphaFoldDB" id="A0A2L0EQW3"/>
<evidence type="ECO:0000313" key="7">
    <source>
        <dbReference type="EMBL" id="AUX41674.1"/>
    </source>
</evidence>